<name>H2XS27_CIOIN</name>
<keyword evidence="2" id="KW-1185">Reference proteome</keyword>
<evidence type="ECO:0000313" key="1">
    <source>
        <dbReference type="Ensembl" id="ENSCINP00000032461.1"/>
    </source>
</evidence>
<dbReference type="InParanoid" id="H2XS27"/>
<dbReference type="EMBL" id="EAAA01001918">
    <property type="status" value="NOT_ANNOTATED_CDS"/>
    <property type="molecule type" value="Genomic_DNA"/>
</dbReference>
<protein>
    <submittedName>
        <fullName evidence="1">Uncharacterized protein</fullName>
    </submittedName>
</protein>
<accession>H2XS27</accession>
<dbReference type="Proteomes" id="UP000008144">
    <property type="component" value="Chromosome 4"/>
</dbReference>
<reference evidence="1" key="3">
    <citation type="submission" date="2025-08" db="UniProtKB">
        <authorList>
            <consortium name="Ensembl"/>
        </authorList>
    </citation>
    <scope>IDENTIFICATION</scope>
</reference>
<proteinExistence type="predicted"/>
<dbReference type="HOGENOM" id="CLU_2670357_0_0_1"/>
<dbReference type="AlphaFoldDB" id="H2XS27"/>
<reference evidence="1" key="2">
    <citation type="journal article" date="2008" name="Genome Biol.">
        <title>Improved genome assembly and evidence-based global gene model set for the chordate Ciona intestinalis: new insight into intron and operon populations.</title>
        <authorList>
            <person name="Satou Y."/>
            <person name="Mineta K."/>
            <person name="Ogasawara M."/>
            <person name="Sasakura Y."/>
            <person name="Shoguchi E."/>
            <person name="Ueno K."/>
            <person name="Yamada L."/>
            <person name="Matsumoto J."/>
            <person name="Wasserscheid J."/>
            <person name="Dewar K."/>
            <person name="Wiley G.B."/>
            <person name="Macmil S.L."/>
            <person name="Roe B.A."/>
            <person name="Zeller R.W."/>
            <person name="Hastings K.E."/>
            <person name="Lemaire P."/>
            <person name="Lindquist E."/>
            <person name="Endo T."/>
            <person name="Hotta K."/>
            <person name="Inaba K."/>
        </authorList>
    </citation>
    <scope>NUCLEOTIDE SEQUENCE [LARGE SCALE GENOMIC DNA]</scope>
    <source>
        <strain evidence="1">wild type</strain>
    </source>
</reference>
<dbReference type="Ensembl" id="ENSCINT00000037260.1">
    <property type="protein sequence ID" value="ENSCINP00000032461.1"/>
    <property type="gene ID" value="ENSCING00000022344.1"/>
</dbReference>
<evidence type="ECO:0000313" key="2">
    <source>
        <dbReference type="Proteomes" id="UP000008144"/>
    </source>
</evidence>
<sequence length="75" mass="8731">MQHPCQGVCQHTSCKACFITPTPKCNKCKVNDFKCMRSFGRCVKSKSTCKKKKYPCKKRKTWRADESFKCWVAEC</sequence>
<organism evidence="1 2">
    <name type="scientific">Ciona intestinalis</name>
    <name type="common">Transparent sea squirt</name>
    <name type="synonym">Ascidia intestinalis</name>
    <dbReference type="NCBI Taxonomy" id="7719"/>
    <lineage>
        <taxon>Eukaryota</taxon>
        <taxon>Metazoa</taxon>
        <taxon>Chordata</taxon>
        <taxon>Tunicata</taxon>
        <taxon>Ascidiacea</taxon>
        <taxon>Phlebobranchia</taxon>
        <taxon>Cionidae</taxon>
        <taxon>Ciona</taxon>
    </lineage>
</organism>
<reference evidence="2" key="1">
    <citation type="journal article" date="2002" name="Science">
        <title>The draft genome of Ciona intestinalis: insights into chordate and vertebrate origins.</title>
        <authorList>
            <person name="Dehal P."/>
            <person name="Satou Y."/>
            <person name="Campbell R.K."/>
            <person name="Chapman J."/>
            <person name="Degnan B."/>
            <person name="De Tomaso A."/>
            <person name="Davidson B."/>
            <person name="Di Gregorio A."/>
            <person name="Gelpke M."/>
            <person name="Goodstein D.M."/>
            <person name="Harafuji N."/>
            <person name="Hastings K.E."/>
            <person name="Ho I."/>
            <person name="Hotta K."/>
            <person name="Huang W."/>
            <person name="Kawashima T."/>
            <person name="Lemaire P."/>
            <person name="Martinez D."/>
            <person name="Meinertzhagen I.A."/>
            <person name="Necula S."/>
            <person name="Nonaka M."/>
            <person name="Putnam N."/>
            <person name="Rash S."/>
            <person name="Saiga H."/>
            <person name="Satake M."/>
            <person name="Terry A."/>
            <person name="Yamada L."/>
            <person name="Wang H.G."/>
            <person name="Awazu S."/>
            <person name="Azumi K."/>
            <person name="Boore J."/>
            <person name="Branno M."/>
            <person name="Chin-Bow S."/>
            <person name="DeSantis R."/>
            <person name="Doyle S."/>
            <person name="Francino P."/>
            <person name="Keys D.N."/>
            <person name="Haga S."/>
            <person name="Hayashi H."/>
            <person name="Hino K."/>
            <person name="Imai K.S."/>
            <person name="Inaba K."/>
            <person name="Kano S."/>
            <person name="Kobayashi K."/>
            <person name="Kobayashi M."/>
            <person name="Lee B.I."/>
            <person name="Makabe K.W."/>
            <person name="Manohar C."/>
            <person name="Matassi G."/>
            <person name="Medina M."/>
            <person name="Mochizuki Y."/>
            <person name="Mount S."/>
            <person name="Morishita T."/>
            <person name="Miura S."/>
            <person name="Nakayama A."/>
            <person name="Nishizaka S."/>
            <person name="Nomoto H."/>
            <person name="Ohta F."/>
            <person name="Oishi K."/>
            <person name="Rigoutsos I."/>
            <person name="Sano M."/>
            <person name="Sasaki A."/>
            <person name="Sasakura Y."/>
            <person name="Shoguchi E."/>
            <person name="Shin-i T."/>
            <person name="Spagnuolo A."/>
            <person name="Stainier D."/>
            <person name="Suzuki M.M."/>
            <person name="Tassy O."/>
            <person name="Takatori N."/>
            <person name="Tokuoka M."/>
            <person name="Yagi K."/>
            <person name="Yoshizaki F."/>
            <person name="Wada S."/>
            <person name="Zhang C."/>
            <person name="Hyatt P.D."/>
            <person name="Larimer F."/>
            <person name="Detter C."/>
            <person name="Doggett N."/>
            <person name="Glavina T."/>
            <person name="Hawkins T."/>
            <person name="Richardson P."/>
            <person name="Lucas S."/>
            <person name="Kohara Y."/>
            <person name="Levine M."/>
            <person name="Satoh N."/>
            <person name="Rokhsar D.S."/>
        </authorList>
    </citation>
    <scope>NUCLEOTIDE SEQUENCE [LARGE SCALE GENOMIC DNA]</scope>
</reference>
<reference evidence="1" key="4">
    <citation type="submission" date="2025-09" db="UniProtKB">
        <authorList>
            <consortium name="Ensembl"/>
        </authorList>
    </citation>
    <scope>IDENTIFICATION</scope>
</reference>